<dbReference type="EMBL" id="BAABRL010000002">
    <property type="protein sequence ID" value="GAA5494442.1"/>
    <property type="molecule type" value="Genomic_DNA"/>
</dbReference>
<sequence length="44" mass="4980">MDHPDPNRKKEPCKDKCTACKQCAERAKLKKTSPEKESAPEPPK</sequence>
<evidence type="ECO:0008006" key="3">
    <source>
        <dbReference type="Google" id="ProtNLM"/>
    </source>
</evidence>
<evidence type="ECO:0000313" key="2">
    <source>
        <dbReference type="Proteomes" id="UP001424741"/>
    </source>
</evidence>
<evidence type="ECO:0000313" key="1">
    <source>
        <dbReference type="EMBL" id="GAA5494442.1"/>
    </source>
</evidence>
<name>A0ABP9UVQ1_9BACT</name>
<accession>A0ABP9UVQ1</accession>
<keyword evidence="2" id="KW-1185">Reference proteome</keyword>
<protein>
    <recommendedName>
        <fullName evidence="3">4Fe-4S ferredoxin-type domain-containing protein</fullName>
    </recommendedName>
</protein>
<proteinExistence type="predicted"/>
<comment type="caution">
    <text evidence="1">The sequence shown here is derived from an EMBL/GenBank/DDBJ whole genome shotgun (WGS) entry which is preliminary data.</text>
</comment>
<reference evidence="1 2" key="1">
    <citation type="submission" date="2024-02" db="EMBL/GenBank/DDBJ databases">
        <title>Rubritalea halochordaticola NBRC 107102.</title>
        <authorList>
            <person name="Ichikawa N."/>
            <person name="Katano-Makiyama Y."/>
            <person name="Hidaka K."/>
        </authorList>
    </citation>
    <scope>NUCLEOTIDE SEQUENCE [LARGE SCALE GENOMIC DNA]</scope>
    <source>
        <strain evidence="1 2">NBRC 107102</strain>
    </source>
</reference>
<gene>
    <name evidence="1" type="ORF">Rhal01_00603</name>
</gene>
<organism evidence="1 2">
    <name type="scientific">Rubritalea halochordaticola</name>
    <dbReference type="NCBI Taxonomy" id="714537"/>
    <lineage>
        <taxon>Bacteria</taxon>
        <taxon>Pseudomonadati</taxon>
        <taxon>Verrucomicrobiota</taxon>
        <taxon>Verrucomicrobiia</taxon>
        <taxon>Verrucomicrobiales</taxon>
        <taxon>Rubritaleaceae</taxon>
        <taxon>Rubritalea</taxon>
    </lineage>
</organism>
<dbReference type="Proteomes" id="UP001424741">
    <property type="component" value="Unassembled WGS sequence"/>
</dbReference>